<evidence type="ECO:0000313" key="3">
    <source>
        <dbReference type="Proteomes" id="UP000463949"/>
    </source>
</evidence>
<dbReference type="InterPro" id="IPR037401">
    <property type="entry name" value="SnoaL-like"/>
</dbReference>
<dbReference type="KEGG" id="hmd:CTT34_13090"/>
<dbReference type="Gene3D" id="3.10.450.50">
    <property type="match status" value="1"/>
</dbReference>
<sequence length="109" mass="12031">MSVSLSTPIATYIAISNGADDASLAECFTADERVVDEGQTHQGIAAIRAWLRDTRRQFEYHVEPTDVSRDGDKMVITTTVTGDFPGSPVQLFHHIELADERIQSLEITP</sequence>
<proteinExistence type="predicted"/>
<dbReference type="AlphaFoldDB" id="A0A857GMS2"/>
<accession>A0A857GMS2</accession>
<dbReference type="EMBL" id="CP024621">
    <property type="protein sequence ID" value="QHD50552.1"/>
    <property type="molecule type" value="Genomic_DNA"/>
</dbReference>
<protein>
    <submittedName>
        <fullName evidence="2">Polyketide cyclase</fullName>
    </submittedName>
</protein>
<evidence type="ECO:0000313" key="2">
    <source>
        <dbReference type="EMBL" id="QHD50552.1"/>
    </source>
</evidence>
<evidence type="ECO:0000259" key="1">
    <source>
        <dbReference type="Pfam" id="PF12680"/>
    </source>
</evidence>
<feature type="domain" description="SnoaL-like" evidence="1">
    <location>
        <begin position="11"/>
        <end position="103"/>
    </location>
</feature>
<dbReference type="Proteomes" id="UP000463949">
    <property type="component" value="Chromosome"/>
</dbReference>
<name>A0A857GMS2_9GAMM</name>
<gene>
    <name evidence="2" type="ORF">CTT34_13090</name>
</gene>
<dbReference type="SUPFAM" id="SSF54427">
    <property type="entry name" value="NTF2-like"/>
    <property type="match status" value="1"/>
</dbReference>
<dbReference type="InterPro" id="IPR032710">
    <property type="entry name" value="NTF2-like_dom_sf"/>
</dbReference>
<dbReference type="Pfam" id="PF12680">
    <property type="entry name" value="SnoaL_2"/>
    <property type="match status" value="1"/>
</dbReference>
<organism evidence="2 3">
    <name type="scientific">Vreelandella aquamarina</name>
    <dbReference type="NCBI Taxonomy" id="77097"/>
    <lineage>
        <taxon>Bacteria</taxon>
        <taxon>Pseudomonadati</taxon>
        <taxon>Pseudomonadota</taxon>
        <taxon>Gammaproteobacteria</taxon>
        <taxon>Oceanospirillales</taxon>
        <taxon>Halomonadaceae</taxon>
        <taxon>Vreelandella</taxon>
    </lineage>
</organism>
<dbReference type="RefSeq" id="WP_159342814.1">
    <property type="nucleotide sequence ID" value="NZ_CP024621.1"/>
</dbReference>
<reference evidence="2 3" key="1">
    <citation type="submission" date="2017-10" db="EMBL/GenBank/DDBJ databases">
        <title>Coral associated bacteria.</title>
        <authorList>
            <person name="Wang X."/>
        </authorList>
    </citation>
    <scope>NUCLEOTIDE SEQUENCE [LARGE SCALE GENOMIC DNA]</scope>
    <source>
        <strain evidence="2 3">SCSIO 43005</strain>
    </source>
</reference>
<dbReference type="OrthoDB" id="8684708at2"/>